<dbReference type="PANTHER" id="PTHR24421:SF10">
    <property type="entry name" value="NITRATE_NITRITE SENSOR PROTEIN NARQ"/>
    <property type="match status" value="1"/>
</dbReference>
<dbReference type="Gene3D" id="3.30.565.10">
    <property type="entry name" value="Histidine kinase-like ATPase, C-terminal domain"/>
    <property type="match status" value="1"/>
</dbReference>
<evidence type="ECO:0000256" key="8">
    <source>
        <dbReference type="ARBA" id="ARBA00023012"/>
    </source>
</evidence>
<evidence type="ECO:0000313" key="12">
    <source>
        <dbReference type="EMBL" id="MCK2035036.1"/>
    </source>
</evidence>
<dbReference type="Pfam" id="PF07730">
    <property type="entry name" value="HisKA_3"/>
    <property type="match status" value="1"/>
</dbReference>
<feature type="transmembrane region" description="Helical" evidence="9">
    <location>
        <begin position="24"/>
        <end position="45"/>
    </location>
</feature>
<feature type="transmembrane region" description="Helical" evidence="9">
    <location>
        <begin position="51"/>
        <end position="75"/>
    </location>
</feature>
<keyword evidence="13" id="KW-1185">Reference proteome</keyword>
<evidence type="ECO:0000256" key="6">
    <source>
        <dbReference type="ARBA" id="ARBA00022777"/>
    </source>
</evidence>
<keyword evidence="9" id="KW-1133">Transmembrane helix</keyword>
<dbReference type="SUPFAM" id="SSF55874">
    <property type="entry name" value="ATPase domain of HSP90 chaperone/DNA topoisomerase II/histidine kinase"/>
    <property type="match status" value="1"/>
</dbReference>
<dbReference type="RefSeq" id="WP_247628478.1">
    <property type="nucleotide sequence ID" value="NZ_JAHWXN010000001.1"/>
</dbReference>
<feature type="domain" description="Putative sensor" evidence="11">
    <location>
        <begin position="31"/>
        <end position="198"/>
    </location>
</feature>
<dbReference type="EMBL" id="JAHWXN010000001">
    <property type="protein sequence ID" value="MCK2035036.1"/>
    <property type="molecule type" value="Genomic_DNA"/>
</dbReference>
<evidence type="ECO:0000256" key="2">
    <source>
        <dbReference type="ARBA" id="ARBA00012438"/>
    </source>
</evidence>
<evidence type="ECO:0000256" key="5">
    <source>
        <dbReference type="ARBA" id="ARBA00022741"/>
    </source>
</evidence>
<dbReference type="Gene3D" id="1.20.5.1930">
    <property type="match status" value="1"/>
</dbReference>
<feature type="transmembrane region" description="Helical" evidence="9">
    <location>
        <begin position="170"/>
        <end position="192"/>
    </location>
</feature>
<accession>A0ABT0FAG4</accession>
<keyword evidence="9" id="KW-0812">Transmembrane</keyword>
<evidence type="ECO:0000256" key="9">
    <source>
        <dbReference type="SAM" id="Phobius"/>
    </source>
</evidence>
<evidence type="ECO:0000259" key="10">
    <source>
        <dbReference type="Pfam" id="PF07730"/>
    </source>
</evidence>
<keyword evidence="4" id="KW-0808">Transferase</keyword>
<keyword evidence="9" id="KW-0472">Membrane</keyword>
<keyword evidence="3" id="KW-0597">Phosphoprotein</keyword>
<comment type="catalytic activity">
    <reaction evidence="1">
        <text>ATP + protein L-histidine = ADP + protein N-phospho-L-histidine.</text>
        <dbReference type="EC" id="2.7.13.3"/>
    </reaction>
</comment>
<dbReference type="Pfam" id="PF13796">
    <property type="entry name" value="Sensor"/>
    <property type="match status" value="1"/>
</dbReference>
<evidence type="ECO:0000259" key="11">
    <source>
        <dbReference type="Pfam" id="PF13796"/>
    </source>
</evidence>
<feature type="domain" description="Signal transduction histidine kinase subgroup 3 dimerisation and phosphoacceptor" evidence="10">
    <location>
        <begin position="230"/>
        <end position="295"/>
    </location>
</feature>
<gene>
    <name evidence="12" type="ORF">KZC51_02695</name>
</gene>
<dbReference type="InterPro" id="IPR050482">
    <property type="entry name" value="Sensor_HK_TwoCompSys"/>
</dbReference>
<dbReference type="InterPro" id="IPR025828">
    <property type="entry name" value="Put_sensor_dom"/>
</dbReference>
<organism evidence="12 13">
    <name type="scientific">Microbacterium croceum</name>
    <dbReference type="NCBI Taxonomy" id="2851645"/>
    <lineage>
        <taxon>Bacteria</taxon>
        <taxon>Bacillati</taxon>
        <taxon>Actinomycetota</taxon>
        <taxon>Actinomycetes</taxon>
        <taxon>Micrococcales</taxon>
        <taxon>Microbacteriaceae</taxon>
        <taxon>Microbacterium</taxon>
    </lineage>
</organism>
<dbReference type="EC" id="2.7.13.3" evidence="2"/>
<keyword evidence="8" id="KW-0902">Two-component regulatory system</keyword>
<proteinExistence type="predicted"/>
<keyword evidence="6" id="KW-0418">Kinase</keyword>
<evidence type="ECO:0000256" key="1">
    <source>
        <dbReference type="ARBA" id="ARBA00000085"/>
    </source>
</evidence>
<evidence type="ECO:0000256" key="4">
    <source>
        <dbReference type="ARBA" id="ARBA00022679"/>
    </source>
</evidence>
<reference evidence="12 13" key="1">
    <citation type="submission" date="2021-06" db="EMBL/GenBank/DDBJ databases">
        <title>Genome-based taxonomic framework of Microbacterium strains isolated from marine environment, the description of four new species and reclassification of four preexisting species.</title>
        <authorList>
            <person name="Lee S.D."/>
            <person name="Kim S.-M."/>
            <person name="Byeon Y.-S."/>
            <person name="Yang H.L."/>
            <person name="Kim I.S."/>
        </authorList>
    </citation>
    <scope>NUCLEOTIDE SEQUENCE [LARGE SCALE GENOMIC DNA]</scope>
    <source>
        <strain evidence="12 13">SSW1-49</strain>
    </source>
</reference>
<keyword evidence="5" id="KW-0547">Nucleotide-binding</keyword>
<evidence type="ECO:0000256" key="7">
    <source>
        <dbReference type="ARBA" id="ARBA00022840"/>
    </source>
</evidence>
<evidence type="ECO:0000313" key="13">
    <source>
        <dbReference type="Proteomes" id="UP001300096"/>
    </source>
</evidence>
<comment type="caution">
    <text evidence="12">The sequence shown here is derived from an EMBL/GenBank/DDBJ whole genome shotgun (WGS) entry which is preliminary data.</text>
</comment>
<feature type="transmembrane region" description="Helical" evidence="9">
    <location>
        <begin position="120"/>
        <end position="150"/>
    </location>
</feature>
<dbReference type="PANTHER" id="PTHR24421">
    <property type="entry name" value="NITRATE/NITRITE SENSOR PROTEIN NARX-RELATED"/>
    <property type="match status" value="1"/>
</dbReference>
<name>A0ABT0FAG4_9MICO</name>
<keyword evidence="7" id="KW-0067">ATP-binding</keyword>
<dbReference type="Proteomes" id="UP001300096">
    <property type="component" value="Unassembled WGS sequence"/>
</dbReference>
<sequence length="421" mass="44182">MTTQTATAPPVTAAKPPLCIFTTILHLAGVGVIGGMIFSALGGLLGTGLGLLFAAGVGAVLLVGLVYALFGVGWFEVARVGELYRTPIAPLALRRRDRPGFGGWLRSLGRQAIDGRMWRAVANLAIAAILGLIVLRLFWAVVWSVFLIFAPITSTDTVLGAFGGGIPVDLAPLIGILGIAVSVVGMIGLALLHRTLALAIVIRSRETELTEKVRTSTAQREGAVRAADLERTRIERDLHDGVQPRLVSVGMTLGLAQQKIDNDPDTAKELIAEAHTSTKAAITELRQLARGIHASVLDDRGLDAALSALAGRSHIPVSLDVRMDGRCSREAEAAVYFSIAESLTNAAKHSRASEARVTVRIREGNTLWARVEDNGMGGAQLQPGGGLDGIANRVLAAGGTFRLDSPQGGPTSLEVNVPCAS</sequence>
<dbReference type="InterPro" id="IPR011712">
    <property type="entry name" value="Sig_transdc_His_kin_sub3_dim/P"/>
</dbReference>
<dbReference type="CDD" id="cd16917">
    <property type="entry name" value="HATPase_UhpB-NarQ-NarX-like"/>
    <property type="match status" value="1"/>
</dbReference>
<dbReference type="InterPro" id="IPR036890">
    <property type="entry name" value="HATPase_C_sf"/>
</dbReference>
<evidence type="ECO:0000256" key="3">
    <source>
        <dbReference type="ARBA" id="ARBA00022553"/>
    </source>
</evidence>
<protein>
    <recommendedName>
        <fullName evidence="2">histidine kinase</fullName>
        <ecNumber evidence="2">2.7.13.3</ecNumber>
    </recommendedName>
</protein>